<accession>A0AA40IAF7</accession>
<gene>
    <name evidence="2" type="ORF">QTO34_008523</name>
</gene>
<sequence length="232" mass="25143">MPLGNSSYLRFLTGNRNALWATCFGICTTPIPNPIGTERRASADSGAHGKISGHFIRQPKCYLTKHLYLKPSHPTSGLSGKLRPSTLAQKSLAKCSPATRSVKPALTEPGWNSIRTGAASRARDVAVTTDKGKNVSIHTDPKYPFQTVHAPGAIWKERGLSPWGNKGIKHTKEILKCLSEFTEPDCHKALPGTPGWVPNKPGKPNGRQSSKTNRLRMVTSWGFNCPPGLVGN</sequence>
<protein>
    <submittedName>
        <fullName evidence="2">Uncharacterized protein</fullName>
    </submittedName>
</protein>
<feature type="region of interest" description="Disordered" evidence="1">
    <location>
        <begin position="192"/>
        <end position="213"/>
    </location>
</feature>
<organism evidence="2 3">
    <name type="scientific">Cnephaeus nilssonii</name>
    <name type="common">Northern bat</name>
    <name type="synonym">Eptesicus nilssonii</name>
    <dbReference type="NCBI Taxonomy" id="3371016"/>
    <lineage>
        <taxon>Eukaryota</taxon>
        <taxon>Metazoa</taxon>
        <taxon>Chordata</taxon>
        <taxon>Craniata</taxon>
        <taxon>Vertebrata</taxon>
        <taxon>Euteleostomi</taxon>
        <taxon>Mammalia</taxon>
        <taxon>Eutheria</taxon>
        <taxon>Laurasiatheria</taxon>
        <taxon>Chiroptera</taxon>
        <taxon>Yangochiroptera</taxon>
        <taxon>Vespertilionidae</taxon>
        <taxon>Cnephaeus</taxon>
    </lineage>
</organism>
<proteinExistence type="predicted"/>
<dbReference type="AlphaFoldDB" id="A0AA40IAF7"/>
<comment type="caution">
    <text evidence="2">The sequence shown here is derived from an EMBL/GenBank/DDBJ whole genome shotgun (WGS) entry which is preliminary data.</text>
</comment>
<evidence type="ECO:0000256" key="1">
    <source>
        <dbReference type="SAM" id="MobiDB-lite"/>
    </source>
</evidence>
<name>A0AA40IAF7_CNENI</name>
<evidence type="ECO:0000313" key="2">
    <source>
        <dbReference type="EMBL" id="KAK1346054.1"/>
    </source>
</evidence>
<dbReference type="EMBL" id="JAULJE010000002">
    <property type="protein sequence ID" value="KAK1346054.1"/>
    <property type="molecule type" value="Genomic_DNA"/>
</dbReference>
<evidence type="ECO:0000313" key="3">
    <source>
        <dbReference type="Proteomes" id="UP001177744"/>
    </source>
</evidence>
<keyword evidence="3" id="KW-1185">Reference proteome</keyword>
<dbReference type="Proteomes" id="UP001177744">
    <property type="component" value="Unassembled WGS sequence"/>
</dbReference>
<reference evidence="2" key="1">
    <citation type="submission" date="2023-06" db="EMBL/GenBank/DDBJ databases">
        <title>Reference genome for the Northern bat (Eptesicus nilssonii), a most northern bat species.</title>
        <authorList>
            <person name="Laine V.N."/>
            <person name="Pulliainen A.T."/>
            <person name="Lilley T.M."/>
        </authorList>
    </citation>
    <scope>NUCLEOTIDE SEQUENCE</scope>
    <source>
        <strain evidence="2">BLF_Eptnil</strain>
        <tissue evidence="2">Kidney</tissue>
    </source>
</reference>